<feature type="chain" id="PRO_5046495679" evidence="2">
    <location>
        <begin position="23"/>
        <end position="307"/>
    </location>
</feature>
<evidence type="ECO:0000313" key="4">
    <source>
        <dbReference type="Proteomes" id="UP001500840"/>
    </source>
</evidence>
<dbReference type="Proteomes" id="UP001500840">
    <property type="component" value="Unassembled WGS sequence"/>
</dbReference>
<protein>
    <submittedName>
        <fullName evidence="3">Uncharacterized protein</fullName>
    </submittedName>
</protein>
<sequence length="307" mass="33560">MRFLFSFAVLAALFWGNTQVHADDSLFSEVAMESVFEKQVATVKDVATISDGETMQRIVGVSSLIQVLKAAGFEPSEEQGSATFKLNHAQWIFPVSMTVFVDEDRIACEMSLVKMEDDASFDKETLLKLLVSNTATQGGYFAFDQQNKRIQLRVSLSNRAVTARQLKADLTQLAILAERKSEIWSQNNAPAKTESTATTPTKPTNSTNSAKKHFSLAGTWSASLKSGEAFALRLNSEGTFQLVHMKSGKATSSKGKVTRADNKLTLIGDDKITLNCTVNQTVADKFQLAVNDAKGNVAIKLDFTKAK</sequence>
<dbReference type="EMBL" id="BAABGA010000018">
    <property type="protein sequence ID" value="GAA4449521.1"/>
    <property type="molecule type" value="Genomic_DNA"/>
</dbReference>
<dbReference type="RefSeq" id="WP_345320683.1">
    <property type="nucleotide sequence ID" value="NZ_BAABGA010000018.1"/>
</dbReference>
<comment type="caution">
    <text evidence="3">The sequence shown here is derived from an EMBL/GenBank/DDBJ whole genome shotgun (WGS) entry which is preliminary data.</text>
</comment>
<keyword evidence="4" id="KW-1185">Reference proteome</keyword>
<dbReference type="CDD" id="cd16364">
    <property type="entry name" value="T3SC_I-like"/>
    <property type="match status" value="1"/>
</dbReference>
<evidence type="ECO:0000256" key="1">
    <source>
        <dbReference type="SAM" id="MobiDB-lite"/>
    </source>
</evidence>
<keyword evidence="2" id="KW-0732">Signal</keyword>
<proteinExistence type="predicted"/>
<accession>A0ABP8MH72</accession>
<feature type="signal peptide" evidence="2">
    <location>
        <begin position="1"/>
        <end position="22"/>
    </location>
</feature>
<name>A0ABP8MH72_9BACT</name>
<evidence type="ECO:0000256" key="2">
    <source>
        <dbReference type="SAM" id="SignalP"/>
    </source>
</evidence>
<gene>
    <name evidence="3" type="ORF">GCM10023156_14170</name>
</gene>
<reference evidence="4" key="1">
    <citation type="journal article" date="2019" name="Int. J. Syst. Evol. Microbiol.">
        <title>The Global Catalogue of Microorganisms (GCM) 10K type strain sequencing project: providing services to taxonomists for standard genome sequencing and annotation.</title>
        <authorList>
            <consortium name="The Broad Institute Genomics Platform"/>
            <consortium name="The Broad Institute Genome Sequencing Center for Infectious Disease"/>
            <person name="Wu L."/>
            <person name="Ma J."/>
        </authorList>
    </citation>
    <scope>NUCLEOTIDE SEQUENCE [LARGE SCALE GENOMIC DNA]</scope>
    <source>
        <strain evidence="4">JCM 17759</strain>
    </source>
</reference>
<evidence type="ECO:0000313" key="3">
    <source>
        <dbReference type="EMBL" id="GAA4449521.1"/>
    </source>
</evidence>
<feature type="region of interest" description="Disordered" evidence="1">
    <location>
        <begin position="187"/>
        <end position="210"/>
    </location>
</feature>
<organism evidence="3 4">
    <name type="scientific">Novipirellula rosea</name>
    <dbReference type="NCBI Taxonomy" id="1031540"/>
    <lineage>
        <taxon>Bacteria</taxon>
        <taxon>Pseudomonadati</taxon>
        <taxon>Planctomycetota</taxon>
        <taxon>Planctomycetia</taxon>
        <taxon>Pirellulales</taxon>
        <taxon>Pirellulaceae</taxon>
        <taxon>Novipirellula</taxon>
    </lineage>
</organism>
<feature type="compositionally biased region" description="Low complexity" evidence="1">
    <location>
        <begin position="189"/>
        <end position="209"/>
    </location>
</feature>